<protein>
    <submittedName>
        <fullName evidence="1">Uncharacterized protein DUF1203</fullName>
    </submittedName>
</protein>
<dbReference type="Pfam" id="PF06718">
    <property type="entry name" value="DUF1203"/>
    <property type="match status" value="1"/>
</dbReference>
<dbReference type="InterPro" id="IPR009593">
    <property type="entry name" value="DUF1203"/>
</dbReference>
<reference evidence="1 2" key="1">
    <citation type="submission" date="2019-07" db="EMBL/GenBank/DDBJ databases">
        <title>Genomic Encyclopedia of Archaeal and Bacterial Type Strains, Phase II (KMG-II): from individual species to whole genera.</title>
        <authorList>
            <person name="Goeker M."/>
        </authorList>
    </citation>
    <scope>NUCLEOTIDE SEQUENCE [LARGE SCALE GENOMIC DNA]</scope>
    <source>
        <strain evidence="1 2">ATCC BAA-252</strain>
    </source>
</reference>
<dbReference type="PIRSF" id="PIRSF034110">
    <property type="entry name" value="DUF1203"/>
    <property type="match status" value="1"/>
</dbReference>
<evidence type="ECO:0000313" key="2">
    <source>
        <dbReference type="Proteomes" id="UP000320593"/>
    </source>
</evidence>
<dbReference type="RefSeq" id="WP_145345695.1">
    <property type="nucleotide sequence ID" value="NZ_SMLY01000080.1"/>
</dbReference>
<dbReference type="OrthoDB" id="5953307at2"/>
<comment type="caution">
    <text evidence="1">The sequence shown here is derived from an EMBL/GenBank/DDBJ whole genome shotgun (WGS) entry which is preliminary data.</text>
</comment>
<dbReference type="AlphaFoldDB" id="A0A562SP22"/>
<proteinExistence type="predicted"/>
<organism evidence="1 2">
    <name type="scientific">Roseibium hamelinense</name>
    <dbReference type="NCBI Taxonomy" id="150831"/>
    <lineage>
        <taxon>Bacteria</taxon>
        <taxon>Pseudomonadati</taxon>
        <taxon>Pseudomonadota</taxon>
        <taxon>Alphaproteobacteria</taxon>
        <taxon>Hyphomicrobiales</taxon>
        <taxon>Stappiaceae</taxon>
        <taxon>Roseibium</taxon>
    </lineage>
</organism>
<dbReference type="Proteomes" id="UP000320593">
    <property type="component" value="Unassembled WGS sequence"/>
</dbReference>
<sequence>MFQIHALPAERFEELRTLSEQELRARNIQVHISDGTYPCRVSLSDAPEGEQVFLLNFEHQSAASPYRSRHAIYVRALAETAQVKQGEIPVFLTKRLLSVRGFDRAGNMVDADVVDGRQVADLVERMFDQPAVDEIHLHFARPGCFAARVTRGVHQAA</sequence>
<keyword evidence="2" id="KW-1185">Reference proteome</keyword>
<gene>
    <name evidence="1" type="ORF">JM93_03418</name>
</gene>
<name>A0A562SP22_9HYPH</name>
<accession>A0A562SP22</accession>
<dbReference type="EMBL" id="VLLF01000008">
    <property type="protein sequence ID" value="TWI82903.1"/>
    <property type="molecule type" value="Genomic_DNA"/>
</dbReference>
<evidence type="ECO:0000313" key="1">
    <source>
        <dbReference type="EMBL" id="TWI82903.1"/>
    </source>
</evidence>